<protein>
    <submittedName>
        <fullName evidence="1">Uncharacterized protein</fullName>
    </submittedName>
</protein>
<reference evidence="2" key="1">
    <citation type="journal article" date="2019" name="Int. J. Syst. Evol. Microbiol.">
        <title>The Global Catalogue of Microorganisms (GCM) 10K type strain sequencing project: providing services to taxonomists for standard genome sequencing and annotation.</title>
        <authorList>
            <consortium name="The Broad Institute Genomics Platform"/>
            <consortium name="The Broad Institute Genome Sequencing Center for Infectious Disease"/>
            <person name="Wu L."/>
            <person name="Ma J."/>
        </authorList>
    </citation>
    <scope>NUCLEOTIDE SEQUENCE [LARGE SCALE GENOMIC DNA]</scope>
    <source>
        <strain evidence="2">CGMCC 1.12778</strain>
    </source>
</reference>
<dbReference type="EMBL" id="BMFW01000001">
    <property type="protein sequence ID" value="GGH90132.1"/>
    <property type="molecule type" value="Genomic_DNA"/>
</dbReference>
<name>A0ABQ2AD77_9MICC</name>
<dbReference type="Proteomes" id="UP000643279">
    <property type="component" value="Unassembled WGS sequence"/>
</dbReference>
<keyword evidence="2" id="KW-1185">Reference proteome</keyword>
<organism evidence="1 2">
    <name type="scientific">Arthrobacter liuii</name>
    <dbReference type="NCBI Taxonomy" id="1476996"/>
    <lineage>
        <taxon>Bacteria</taxon>
        <taxon>Bacillati</taxon>
        <taxon>Actinomycetota</taxon>
        <taxon>Actinomycetes</taxon>
        <taxon>Micrococcales</taxon>
        <taxon>Micrococcaceae</taxon>
        <taxon>Arthrobacter</taxon>
    </lineage>
</organism>
<gene>
    <name evidence="1" type="ORF">GCM10007170_03190</name>
</gene>
<sequence length="108" mass="12012">MDHANAGSHRLAGILENNRLAIDQDFTFGRVVQAVEYVHQGGFPGTVLSQEAVHLPRFDDQIDVVIGYQGPESLRDPFQFEFQNPNQSVCVWICFGTLSAARQRVVPA</sequence>
<evidence type="ECO:0000313" key="2">
    <source>
        <dbReference type="Proteomes" id="UP000643279"/>
    </source>
</evidence>
<comment type="caution">
    <text evidence="1">The sequence shown here is derived from an EMBL/GenBank/DDBJ whole genome shotgun (WGS) entry which is preliminary data.</text>
</comment>
<accession>A0ABQ2AD77</accession>
<proteinExistence type="predicted"/>
<evidence type="ECO:0000313" key="1">
    <source>
        <dbReference type="EMBL" id="GGH90132.1"/>
    </source>
</evidence>